<comment type="pathway">
    <text evidence="7">Cofactor biosynthesis; tetrahydrofolate biosynthesis; 4-aminobenzoate from chorismate: step 2/2.</text>
</comment>
<evidence type="ECO:0000256" key="11">
    <source>
        <dbReference type="ARBA" id="ARBA00069174"/>
    </source>
</evidence>
<dbReference type="Gene3D" id="3.20.10.10">
    <property type="entry name" value="D-amino Acid Aminotransferase, subunit A, domain 2"/>
    <property type="match status" value="1"/>
</dbReference>
<keyword evidence="6 13" id="KW-0456">Lyase</keyword>
<dbReference type="InterPro" id="IPR050571">
    <property type="entry name" value="Class-IV_PLP-Dep_Aminotrnsfr"/>
</dbReference>
<evidence type="ECO:0000256" key="4">
    <source>
        <dbReference type="ARBA" id="ARBA00022898"/>
    </source>
</evidence>
<dbReference type="GO" id="GO:0008696">
    <property type="term" value="F:4-amino-4-deoxychorismate lyase activity"/>
    <property type="evidence" value="ECO:0007669"/>
    <property type="project" value="UniProtKB-UniRule"/>
</dbReference>
<keyword evidence="5" id="KW-0289">Folate biosynthesis</keyword>
<evidence type="ECO:0000313" key="13">
    <source>
        <dbReference type="EMBL" id="GGZ62495.1"/>
    </source>
</evidence>
<comment type="similarity">
    <text evidence="2">Belongs to the class-IV pyridoxal-phosphate-dependent aminotransferase family.</text>
</comment>
<dbReference type="InterPro" id="IPR043132">
    <property type="entry name" value="BCAT-like_C"/>
</dbReference>
<protein>
    <recommendedName>
        <fullName evidence="11 12">Aminodeoxychorismate lyase</fullName>
        <ecNumber evidence="8 12">4.1.3.38</ecNumber>
    </recommendedName>
</protein>
<dbReference type="GO" id="GO:0005829">
    <property type="term" value="C:cytosol"/>
    <property type="evidence" value="ECO:0007669"/>
    <property type="project" value="TreeGrafter"/>
</dbReference>
<evidence type="ECO:0000256" key="10">
    <source>
        <dbReference type="ARBA" id="ARBA00054027"/>
    </source>
</evidence>
<dbReference type="RefSeq" id="WP_191865944.1">
    <property type="nucleotide sequence ID" value="NZ_BMZC01000005.1"/>
</dbReference>
<evidence type="ECO:0000256" key="12">
    <source>
        <dbReference type="NCBIfam" id="TIGR03461"/>
    </source>
</evidence>
<dbReference type="GO" id="GO:0030170">
    <property type="term" value="F:pyridoxal phosphate binding"/>
    <property type="evidence" value="ECO:0007669"/>
    <property type="project" value="InterPro"/>
</dbReference>
<comment type="catalytic activity">
    <reaction evidence="9">
        <text>4-amino-4-deoxychorismate = 4-aminobenzoate + pyruvate + H(+)</text>
        <dbReference type="Rhea" id="RHEA:16201"/>
        <dbReference type="ChEBI" id="CHEBI:15361"/>
        <dbReference type="ChEBI" id="CHEBI:15378"/>
        <dbReference type="ChEBI" id="CHEBI:17836"/>
        <dbReference type="ChEBI" id="CHEBI:58406"/>
        <dbReference type="EC" id="4.1.3.38"/>
    </reaction>
</comment>
<dbReference type="InterPro" id="IPR001544">
    <property type="entry name" value="Aminotrans_IV"/>
</dbReference>
<evidence type="ECO:0000256" key="1">
    <source>
        <dbReference type="ARBA" id="ARBA00001933"/>
    </source>
</evidence>
<dbReference type="SUPFAM" id="SSF56752">
    <property type="entry name" value="D-aminoacid aminotransferase-like PLP-dependent enzymes"/>
    <property type="match status" value="1"/>
</dbReference>
<evidence type="ECO:0000256" key="5">
    <source>
        <dbReference type="ARBA" id="ARBA00022909"/>
    </source>
</evidence>
<evidence type="ECO:0000256" key="8">
    <source>
        <dbReference type="ARBA" id="ARBA00035676"/>
    </source>
</evidence>
<keyword evidence="4" id="KW-0663">Pyridoxal phosphate</keyword>
<dbReference type="GO" id="GO:0046656">
    <property type="term" value="P:folic acid biosynthetic process"/>
    <property type="evidence" value="ECO:0007669"/>
    <property type="project" value="UniProtKB-KW"/>
</dbReference>
<dbReference type="InterPro" id="IPR017824">
    <property type="entry name" value="Aminodeoxychorismate_lyase_IV"/>
</dbReference>
<name>A0A8H9ICG9_9ALTE</name>
<proteinExistence type="inferred from homology"/>
<evidence type="ECO:0000256" key="6">
    <source>
        <dbReference type="ARBA" id="ARBA00023239"/>
    </source>
</evidence>
<sequence length="273" mass="30746">MIVNGSPATQLDIADRATQYGDGCFTTMLVKNGKVEHWEAHLTRLQASCERLFIPFTKWDELTNSVLKNTQHGSSFVLKVLISRGSGGRGYSPEGAHQPIYIISQHPYPSHYDDWQKNGIELNVSSITLAKQPLLAGIKHLNRLEQVLIKHELANDAFQDCIVLDTDDVIVESSVGNIFWYHENAWYTPSLSFSGVEGVMRNHILGYFTAKHITFHQCRETQEAIQSAAEVFVCNSLMGIVPVSAIEFSDGHRAYYLRDKTRELQMGIVDYQA</sequence>
<comment type="cofactor">
    <cofactor evidence="1">
        <name>pyridoxal 5'-phosphate</name>
        <dbReference type="ChEBI" id="CHEBI:597326"/>
    </cofactor>
</comment>
<organism evidence="13 14">
    <name type="scientific">Paraglaciecola chathamensis</name>
    <dbReference type="NCBI Taxonomy" id="368405"/>
    <lineage>
        <taxon>Bacteria</taxon>
        <taxon>Pseudomonadati</taxon>
        <taxon>Pseudomonadota</taxon>
        <taxon>Gammaproteobacteria</taxon>
        <taxon>Alteromonadales</taxon>
        <taxon>Alteromonadaceae</taxon>
        <taxon>Paraglaciecola</taxon>
    </lineage>
</organism>
<accession>A0A8H9ICG9</accession>
<dbReference type="AlphaFoldDB" id="A0A8H9ICG9"/>
<evidence type="ECO:0000256" key="2">
    <source>
        <dbReference type="ARBA" id="ARBA00009320"/>
    </source>
</evidence>
<dbReference type="CDD" id="cd01559">
    <property type="entry name" value="ADCL_like"/>
    <property type="match status" value="1"/>
</dbReference>
<gene>
    <name evidence="13" type="ORF">GCM10011274_20590</name>
</gene>
<dbReference type="InterPro" id="IPR036038">
    <property type="entry name" value="Aminotransferase-like"/>
</dbReference>
<dbReference type="GO" id="GO:0008153">
    <property type="term" value="P:4-aminobenzoate biosynthetic process"/>
    <property type="evidence" value="ECO:0007669"/>
    <property type="project" value="UniProtKB-UniRule"/>
</dbReference>
<evidence type="ECO:0000256" key="9">
    <source>
        <dbReference type="ARBA" id="ARBA00049529"/>
    </source>
</evidence>
<dbReference type="PANTHER" id="PTHR42743">
    <property type="entry name" value="AMINO-ACID AMINOTRANSFERASE"/>
    <property type="match status" value="1"/>
</dbReference>
<evidence type="ECO:0000313" key="14">
    <source>
        <dbReference type="Proteomes" id="UP000622604"/>
    </source>
</evidence>
<evidence type="ECO:0000256" key="3">
    <source>
        <dbReference type="ARBA" id="ARBA00011738"/>
    </source>
</evidence>
<dbReference type="EC" id="4.1.3.38" evidence="8 12"/>
<dbReference type="PANTHER" id="PTHR42743:SF2">
    <property type="entry name" value="AMINODEOXYCHORISMATE LYASE"/>
    <property type="match status" value="1"/>
</dbReference>
<dbReference type="Proteomes" id="UP000622604">
    <property type="component" value="Unassembled WGS sequence"/>
</dbReference>
<dbReference type="NCBIfam" id="NF004761">
    <property type="entry name" value="PRK06092.1"/>
    <property type="match status" value="1"/>
</dbReference>
<dbReference type="FunFam" id="3.20.10.10:FF:000002">
    <property type="entry name" value="D-alanine aminotransferase"/>
    <property type="match status" value="1"/>
</dbReference>
<comment type="subunit">
    <text evidence="3">Homodimer.</text>
</comment>
<dbReference type="NCBIfam" id="TIGR03461">
    <property type="entry name" value="pabC_Proteo"/>
    <property type="match status" value="1"/>
</dbReference>
<dbReference type="Gene3D" id="3.30.470.10">
    <property type="match status" value="1"/>
</dbReference>
<dbReference type="EMBL" id="BMZC01000005">
    <property type="protein sequence ID" value="GGZ62495.1"/>
    <property type="molecule type" value="Genomic_DNA"/>
</dbReference>
<comment type="caution">
    <text evidence="13">The sequence shown here is derived from an EMBL/GenBank/DDBJ whole genome shotgun (WGS) entry which is preliminary data.</text>
</comment>
<dbReference type="InterPro" id="IPR043131">
    <property type="entry name" value="BCAT-like_N"/>
</dbReference>
<evidence type="ECO:0000256" key="7">
    <source>
        <dbReference type="ARBA" id="ARBA00035633"/>
    </source>
</evidence>
<dbReference type="Pfam" id="PF01063">
    <property type="entry name" value="Aminotran_4"/>
    <property type="match status" value="1"/>
</dbReference>
<comment type="function">
    <text evidence="10">Involved in the biosynthesis of p-aminobenzoate (PABA), a precursor of tetrahydrofolate. Converts 4-amino-4-deoxychorismate into 4-aminobenzoate (PABA) and pyruvate.</text>
</comment>
<reference evidence="13" key="1">
    <citation type="journal article" date="2014" name="Int. J. Syst. Evol. Microbiol.">
        <title>Complete genome sequence of Corynebacterium casei LMG S-19264T (=DSM 44701T), isolated from a smear-ripened cheese.</title>
        <authorList>
            <consortium name="US DOE Joint Genome Institute (JGI-PGF)"/>
            <person name="Walter F."/>
            <person name="Albersmeier A."/>
            <person name="Kalinowski J."/>
            <person name="Ruckert C."/>
        </authorList>
    </citation>
    <scope>NUCLEOTIDE SEQUENCE</scope>
    <source>
        <strain evidence="13">KCTC 32337</strain>
    </source>
</reference>
<reference evidence="13" key="2">
    <citation type="submission" date="2020-09" db="EMBL/GenBank/DDBJ databases">
        <authorList>
            <person name="Sun Q."/>
            <person name="Kim S."/>
        </authorList>
    </citation>
    <scope>NUCLEOTIDE SEQUENCE</scope>
    <source>
        <strain evidence="13">KCTC 32337</strain>
    </source>
</reference>